<keyword evidence="13" id="KW-1185">Reference proteome</keyword>
<dbReference type="SUPFAM" id="SSF52172">
    <property type="entry name" value="CheY-like"/>
    <property type="match status" value="1"/>
</dbReference>
<dbReference type="InterPro" id="IPR011006">
    <property type="entry name" value="CheY-like_superfamily"/>
</dbReference>
<dbReference type="RefSeq" id="WP_210318661.1">
    <property type="nucleotide sequence ID" value="NZ_BMES01000002.1"/>
</dbReference>
<evidence type="ECO:0000256" key="8">
    <source>
        <dbReference type="ARBA" id="ARBA00023012"/>
    </source>
</evidence>
<dbReference type="Gene3D" id="3.30.565.10">
    <property type="entry name" value="Histidine kinase-like ATPase, C-terminal domain"/>
    <property type="match status" value="1"/>
</dbReference>
<evidence type="ECO:0000313" key="12">
    <source>
        <dbReference type="EMBL" id="GGH21009.1"/>
    </source>
</evidence>
<evidence type="ECO:0000256" key="6">
    <source>
        <dbReference type="ARBA" id="ARBA00022777"/>
    </source>
</evidence>
<dbReference type="InterPro" id="IPR004358">
    <property type="entry name" value="Sig_transdc_His_kin-like_C"/>
</dbReference>
<reference evidence="12" key="1">
    <citation type="journal article" date="2014" name="Int. J. Syst. Evol. Microbiol.">
        <title>Complete genome sequence of Corynebacterium casei LMG S-19264T (=DSM 44701T), isolated from a smear-ripened cheese.</title>
        <authorList>
            <consortium name="US DOE Joint Genome Institute (JGI-PGF)"/>
            <person name="Walter F."/>
            <person name="Albersmeier A."/>
            <person name="Kalinowski J."/>
            <person name="Ruckert C."/>
        </authorList>
    </citation>
    <scope>NUCLEOTIDE SEQUENCE</scope>
    <source>
        <strain evidence="12">CGMCC 1.12214</strain>
    </source>
</reference>
<sequence>MSDARVLVLAPIGRDAAVAVALLGRNGLAADAVEDLPELTRELAQGAGAAVIAEEALSGDGLDDLVSWLDGQPPWSDFPLIVLANGHKGVRSPRAFERLDRLRNVVLLERPLHAESMVRAVRSALNARRRQYEARDHLARSREELERLVIERTREREEALALLHEAQKMETIGQLTGGVAHDFNNLLTPVMGSLDLLRRRIGPDDARSQRLVETALQASGRAATLVQRLLAFARRQDLQPRAVDVGELLAGMEDLVRRSIGPTVEVVVRAQSDLPSARVDPGQLELAILNLAINARDAMPTGGVLTIEASICANDDPHPARVPAGSYVRISVSDTGEGMDEATLRRAVEPFFSTKGLGKGTGLGLSMVHGMAAQSGGDLQLASTPLVGTRADLLLPVADEVAAPAEKNHYDAVAPARSGTVLLVDDEDLVRRGTAEMLIDLGYSVIQAGSGAEALRVLRAKDTAVDMLVSDYLMPAMNGADLVMEAAKLRPGIAALLITGYANLTQGLGNELPRLAKPFRQAELAARIAELLAGKSSEAPMAAQASA</sequence>
<dbReference type="EC" id="2.7.13.3" evidence="2"/>
<keyword evidence="4" id="KW-0808">Transferase</keyword>
<proteinExistence type="predicted"/>
<dbReference type="PANTHER" id="PTHR43065">
    <property type="entry name" value="SENSOR HISTIDINE KINASE"/>
    <property type="match status" value="1"/>
</dbReference>
<protein>
    <recommendedName>
        <fullName evidence="2">histidine kinase</fullName>
        <ecNumber evidence="2">2.7.13.3</ecNumber>
    </recommendedName>
</protein>
<keyword evidence="8" id="KW-0902">Two-component regulatory system</keyword>
<dbReference type="Gene3D" id="3.40.50.2300">
    <property type="match status" value="1"/>
</dbReference>
<dbReference type="Pfam" id="PF00512">
    <property type="entry name" value="HisKA"/>
    <property type="match status" value="1"/>
</dbReference>
<evidence type="ECO:0000256" key="1">
    <source>
        <dbReference type="ARBA" id="ARBA00000085"/>
    </source>
</evidence>
<evidence type="ECO:0000256" key="3">
    <source>
        <dbReference type="ARBA" id="ARBA00022553"/>
    </source>
</evidence>
<dbReference type="SMART" id="SM00448">
    <property type="entry name" value="REC"/>
    <property type="match status" value="1"/>
</dbReference>
<dbReference type="GO" id="GO:0005524">
    <property type="term" value="F:ATP binding"/>
    <property type="evidence" value="ECO:0007669"/>
    <property type="project" value="UniProtKB-KW"/>
</dbReference>
<dbReference type="Pfam" id="PF00072">
    <property type="entry name" value="Response_reg"/>
    <property type="match status" value="1"/>
</dbReference>
<comment type="catalytic activity">
    <reaction evidence="1">
        <text>ATP + protein L-histidine = ADP + protein N-phospho-L-histidine.</text>
        <dbReference type="EC" id="2.7.13.3"/>
    </reaction>
</comment>
<keyword evidence="3 9" id="KW-0597">Phosphoprotein</keyword>
<evidence type="ECO:0000256" key="2">
    <source>
        <dbReference type="ARBA" id="ARBA00012438"/>
    </source>
</evidence>
<dbReference type="AlphaFoldDB" id="A0A917I6Z3"/>
<feature type="domain" description="Histidine kinase" evidence="10">
    <location>
        <begin position="178"/>
        <end position="399"/>
    </location>
</feature>
<keyword evidence="6 12" id="KW-0418">Kinase</keyword>
<feature type="modified residue" description="4-aspartylphosphate" evidence="9">
    <location>
        <position position="471"/>
    </location>
</feature>
<evidence type="ECO:0000256" key="4">
    <source>
        <dbReference type="ARBA" id="ARBA00022679"/>
    </source>
</evidence>
<dbReference type="PRINTS" id="PR00344">
    <property type="entry name" value="BCTRLSENSOR"/>
</dbReference>
<dbReference type="InterPro" id="IPR005467">
    <property type="entry name" value="His_kinase_dom"/>
</dbReference>
<dbReference type="SMART" id="SM00388">
    <property type="entry name" value="HisKA"/>
    <property type="match status" value="1"/>
</dbReference>
<name>A0A917I6Z3_9HYPH</name>
<gene>
    <name evidence="12" type="ORF">GCM10007036_24980</name>
</gene>
<dbReference type="InterPro" id="IPR003661">
    <property type="entry name" value="HisK_dim/P_dom"/>
</dbReference>
<evidence type="ECO:0000256" key="5">
    <source>
        <dbReference type="ARBA" id="ARBA00022741"/>
    </source>
</evidence>
<accession>A0A917I6Z3</accession>
<dbReference type="InterPro" id="IPR003594">
    <property type="entry name" value="HATPase_dom"/>
</dbReference>
<dbReference type="GO" id="GO:0000155">
    <property type="term" value="F:phosphorelay sensor kinase activity"/>
    <property type="evidence" value="ECO:0007669"/>
    <property type="project" value="InterPro"/>
</dbReference>
<dbReference type="SMART" id="SM00387">
    <property type="entry name" value="HATPase_c"/>
    <property type="match status" value="1"/>
</dbReference>
<feature type="domain" description="Response regulatory" evidence="11">
    <location>
        <begin position="420"/>
        <end position="532"/>
    </location>
</feature>
<evidence type="ECO:0000259" key="10">
    <source>
        <dbReference type="PROSITE" id="PS50109"/>
    </source>
</evidence>
<comment type="caution">
    <text evidence="12">The sequence shown here is derived from an EMBL/GenBank/DDBJ whole genome shotgun (WGS) entry which is preliminary data.</text>
</comment>
<dbReference type="PROSITE" id="PS50110">
    <property type="entry name" value="RESPONSE_REGULATORY"/>
    <property type="match status" value="1"/>
</dbReference>
<evidence type="ECO:0000256" key="9">
    <source>
        <dbReference type="PROSITE-ProRule" id="PRU00169"/>
    </source>
</evidence>
<dbReference type="SUPFAM" id="SSF55874">
    <property type="entry name" value="ATPase domain of HSP90 chaperone/DNA topoisomerase II/histidine kinase"/>
    <property type="match status" value="1"/>
</dbReference>
<evidence type="ECO:0000256" key="7">
    <source>
        <dbReference type="ARBA" id="ARBA00022840"/>
    </source>
</evidence>
<organism evidence="12 13">
    <name type="scientific">Alsobacter metallidurans</name>
    <dbReference type="NCBI Taxonomy" id="340221"/>
    <lineage>
        <taxon>Bacteria</taxon>
        <taxon>Pseudomonadati</taxon>
        <taxon>Pseudomonadota</taxon>
        <taxon>Alphaproteobacteria</taxon>
        <taxon>Hyphomicrobiales</taxon>
        <taxon>Alsobacteraceae</taxon>
        <taxon>Alsobacter</taxon>
    </lineage>
</organism>
<dbReference type="InterPro" id="IPR036097">
    <property type="entry name" value="HisK_dim/P_sf"/>
</dbReference>
<dbReference type="InterPro" id="IPR001789">
    <property type="entry name" value="Sig_transdc_resp-reg_receiver"/>
</dbReference>
<keyword evidence="7" id="KW-0067">ATP-binding</keyword>
<dbReference type="Proteomes" id="UP000603912">
    <property type="component" value="Unassembled WGS sequence"/>
</dbReference>
<dbReference type="InterPro" id="IPR036890">
    <property type="entry name" value="HATPase_C_sf"/>
</dbReference>
<evidence type="ECO:0000259" key="11">
    <source>
        <dbReference type="PROSITE" id="PS50110"/>
    </source>
</evidence>
<reference evidence="12" key="2">
    <citation type="submission" date="2020-09" db="EMBL/GenBank/DDBJ databases">
        <authorList>
            <person name="Sun Q."/>
            <person name="Zhou Y."/>
        </authorList>
    </citation>
    <scope>NUCLEOTIDE SEQUENCE</scope>
    <source>
        <strain evidence="12">CGMCC 1.12214</strain>
    </source>
</reference>
<dbReference type="EMBL" id="BMES01000002">
    <property type="protein sequence ID" value="GGH21009.1"/>
    <property type="molecule type" value="Genomic_DNA"/>
</dbReference>
<evidence type="ECO:0000313" key="13">
    <source>
        <dbReference type="Proteomes" id="UP000603912"/>
    </source>
</evidence>
<dbReference type="PANTHER" id="PTHR43065:SF46">
    <property type="entry name" value="C4-DICARBOXYLATE TRANSPORT SENSOR PROTEIN DCTB"/>
    <property type="match status" value="1"/>
</dbReference>
<dbReference type="Pfam" id="PF02518">
    <property type="entry name" value="HATPase_c"/>
    <property type="match status" value="1"/>
</dbReference>
<keyword evidence="5" id="KW-0547">Nucleotide-binding</keyword>
<dbReference type="SUPFAM" id="SSF47384">
    <property type="entry name" value="Homodimeric domain of signal transducing histidine kinase"/>
    <property type="match status" value="1"/>
</dbReference>
<dbReference type="PROSITE" id="PS50109">
    <property type="entry name" value="HIS_KIN"/>
    <property type="match status" value="1"/>
</dbReference>
<dbReference type="Gene3D" id="1.10.287.130">
    <property type="match status" value="1"/>
</dbReference>